<reference evidence="2" key="1">
    <citation type="submission" date="2016-01" db="EMBL/GenBank/DDBJ databases">
        <authorList>
            <person name="Regsiter A."/>
            <person name="william w."/>
        </authorList>
    </citation>
    <scope>NUCLEOTIDE SEQUENCE [LARGE SCALE GENOMIC DNA]</scope>
    <source>
        <strain evidence="2">CFBP 6623</strain>
    </source>
</reference>
<proteinExistence type="predicted"/>
<dbReference type="EMBL" id="FBWK01000001">
    <property type="protein sequence ID" value="CUX08583.1"/>
    <property type="molecule type" value="Genomic_DNA"/>
</dbReference>
<keyword evidence="2" id="KW-1185">Reference proteome</keyword>
<accession>A0A1S7NKZ2</accession>
<sequence length="90" mass="9698">MESLQAGHKIKNIGLSRVATGVIFFGGLDDQVDNGRETAAAATTFFHGVIHFRRNDQLPTVLVEEFVDNVPDIVISDVIAAANQHDGLPV</sequence>
<gene>
    <name evidence="1" type="ORF">AGR3A_Cc10120</name>
</gene>
<name>A0A1S7NKZ2_9HYPH</name>
<protein>
    <submittedName>
        <fullName evidence="1">Uncharacterized protein</fullName>
    </submittedName>
</protein>
<dbReference type="Proteomes" id="UP000191988">
    <property type="component" value="Unassembled WGS sequence"/>
</dbReference>
<organism evidence="1 2">
    <name type="scientific">Agrobacterium tomkonis CFBP 6623</name>
    <dbReference type="NCBI Taxonomy" id="1183432"/>
    <lineage>
        <taxon>Bacteria</taxon>
        <taxon>Pseudomonadati</taxon>
        <taxon>Pseudomonadota</taxon>
        <taxon>Alphaproteobacteria</taxon>
        <taxon>Hyphomicrobiales</taxon>
        <taxon>Rhizobiaceae</taxon>
        <taxon>Rhizobium/Agrobacterium group</taxon>
        <taxon>Agrobacterium</taxon>
        <taxon>Agrobacterium tumefaciens complex</taxon>
    </lineage>
</organism>
<evidence type="ECO:0000313" key="2">
    <source>
        <dbReference type="Proteomes" id="UP000191988"/>
    </source>
</evidence>
<evidence type="ECO:0000313" key="1">
    <source>
        <dbReference type="EMBL" id="CUX08583.1"/>
    </source>
</evidence>
<dbReference type="AlphaFoldDB" id="A0A1S7NKZ2"/>